<protein>
    <submittedName>
        <fullName evidence="2">Uncharacterized protein</fullName>
    </submittedName>
</protein>
<evidence type="ECO:0000313" key="2">
    <source>
        <dbReference type="EMBL" id="KAK1661520.1"/>
    </source>
</evidence>
<gene>
    <name evidence="2" type="ORF">QYE76_049679</name>
</gene>
<dbReference type="AlphaFoldDB" id="A0AAD8SPC6"/>
<name>A0AAD8SPC6_LOLMU</name>
<organism evidence="2 3">
    <name type="scientific">Lolium multiflorum</name>
    <name type="common">Italian ryegrass</name>
    <name type="synonym">Lolium perenne subsp. multiflorum</name>
    <dbReference type="NCBI Taxonomy" id="4521"/>
    <lineage>
        <taxon>Eukaryota</taxon>
        <taxon>Viridiplantae</taxon>
        <taxon>Streptophyta</taxon>
        <taxon>Embryophyta</taxon>
        <taxon>Tracheophyta</taxon>
        <taxon>Spermatophyta</taxon>
        <taxon>Magnoliopsida</taxon>
        <taxon>Liliopsida</taxon>
        <taxon>Poales</taxon>
        <taxon>Poaceae</taxon>
        <taxon>BOP clade</taxon>
        <taxon>Pooideae</taxon>
        <taxon>Poodae</taxon>
        <taxon>Poeae</taxon>
        <taxon>Poeae Chloroplast Group 2 (Poeae type)</taxon>
        <taxon>Loliodinae</taxon>
        <taxon>Loliinae</taxon>
        <taxon>Lolium</taxon>
    </lineage>
</organism>
<evidence type="ECO:0000256" key="1">
    <source>
        <dbReference type="SAM" id="MobiDB-lite"/>
    </source>
</evidence>
<proteinExistence type="predicted"/>
<accession>A0AAD8SPC6</accession>
<dbReference type="Proteomes" id="UP001231189">
    <property type="component" value="Unassembled WGS sequence"/>
</dbReference>
<sequence>MFNTNQCCSCLGTSSLYGSHFWSLLPFLKSSPETRQQRDSYPTTPVHCDLDWRGRRRMIQGASAERRNGGSPSAMDESSAKKARHELPNGHVKQEVAVQEAAGEGGAVVAAEYGSPVELAVRIDMRVLHCPLCTRPFKPPVLQLELDARPSISASTSKFLNVPTSKFGYGN</sequence>
<evidence type="ECO:0000313" key="3">
    <source>
        <dbReference type="Proteomes" id="UP001231189"/>
    </source>
</evidence>
<reference evidence="2" key="1">
    <citation type="submission" date="2023-07" db="EMBL/GenBank/DDBJ databases">
        <title>A chromosome-level genome assembly of Lolium multiflorum.</title>
        <authorList>
            <person name="Chen Y."/>
            <person name="Copetti D."/>
            <person name="Kolliker R."/>
            <person name="Studer B."/>
        </authorList>
    </citation>
    <scope>NUCLEOTIDE SEQUENCE</scope>
    <source>
        <strain evidence="2">02402/16</strain>
        <tissue evidence="2">Leaf</tissue>
    </source>
</reference>
<comment type="caution">
    <text evidence="2">The sequence shown here is derived from an EMBL/GenBank/DDBJ whole genome shotgun (WGS) entry which is preliminary data.</text>
</comment>
<feature type="region of interest" description="Disordered" evidence="1">
    <location>
        <begin position="62"/>
        <end position="91"/>
    </location>
</feature>
<dbReference type="EMBL" id="JAUUTY010000003">
    <property type="protein sequence ID" value="KAK1661520.1"/>
    <property type="molecule type" value="Genomic_DNA"/>
</dbReference>
<keyword evidence="3" id="KW-1185">Reference proteome</keyword>